<dbReference type="OrthoDB" id="437at2759"/>
<evidence type="ECO:0000256" key="4">
    <source>
        <dbReference type="ARBA" id="ARBA00022547"/>
    </source>
</evidence>
<evidence type="ECO:0000313" key="10">
    <source>
        <dbReference type="EMBL" id="KSA02829.1"/>
    </source>
</evidence>
<evidence type="ECO:0000256" key="3">
    <source>
        <dbReference type="ARBA" id="ARBA00022448"/>
    </source>
</evidence>
<dbReference type="Pfam" id="PF04718">
    <property type="entry name" value="ATP-synt_G"/>
    <property type="match status" value="1"/>
</dbReference>
<dbReference type="EMBL" id="LMYN01000019">
    <property type="protein sequence ID" value="KSA02829.1"/>
    <property type="molecule type" value="Genomic_DNA"/>
</dbReference>
<name>A0A0V1Q2V6_9ASCO</name>
<keyword evidence="6" id="KW-0406">Ion transport</keyword>
<dbReference type="GO" id="GO:0031966">
    <property type="term" value="C:mitochondrial membrane"/>
    <property type="evidence" value="ECO:0007669"/>
    <property type="project" value="UniProtKB-SubCell"/>
</dbReference>
<evidence type="ECO:0000256" key="6">
    <source>
        <dbReference type="ARBA" id="ARBA00023065"/>
    </source>
</evidence>
<keyword evidence="9" id="KW-0066">ATP synthesis</keyword>
<dbReference type="GO" id="GO:0015078">
    <property type="term" value="F:proton transmembrane transporter activity"/>
    <property type="evidence" value="ECO:0007669"/>
    <property type="project" value="InterPro"/>
</dbReference>
<keyword evidence="8" id="KW-0472">Membrane</keyword>
<evidence type="ECO:0000313" key="11">
    <source>
        <dbReference type="Proteomes" id="UP000054251"/>
    </source>
</evidence>
<dbReference type="GO" id="GO:0015986">
    <property type="term" value="P:proton motive force-driven ATP synthesis"/>
    <property type="evidence" value="ECO:0007669"/>
    <property type="project" value="InterPro"/>
</dbReference>
<evidence type="ECO:0000256" key="8">
    <source>
        <dbReference type="ARBA" id="ARBA00023136"/>
    </source>
</evidence>
<comment type="subcellular location">
    <subcellularLocation>
        <location evidence="1">Mitochondrion membrane</location>
    </subcellularLocation>
</comment>
<dbReference type="RefSeq" id="XP_015468931.1">
    <property type="nucleotide sequence ID" value="XM_015610256.1"/>
</dbReference>
<keyword evidence="7" id="KW-0496">Mitochondrion</keyword>
<dbReference type="AlphaFoldDB" id="A0A0V1Q2V6"/>
<accession>A0A0V1Q2V6</accession>
<dbReference type="Proteomes" id="UP000054251">
    <property type="component" value="Unassembled WGS sequence"/>
</dbReference>
<protein>
    <recommendedName>
        <fullName evidence="12">ATP synthase subunit g, mitochondrial</fullName>
    </recommendedName>
</protein>
<dbReference type="GO" id="GO:0045259">
    <property type="term" value="C:proton-transporting ATP synthase complex"/>
    <property type="evidence" value="ECO:0007669"/>
    <property type="project" value="UniProtKB-KW"/>
</dbReference>
<evidence type="ECO:0000256" key="7">
    <source>
        <dbReference type="ARBA" id="ARBA00023128"/>
    </source>
</evidence>
<evidence type="ECO:0000256" key="5">
    <source>
        <dbReference type="ARBA" id="ARBA00022781"/>
    </source>
</evidence>
<evidence type="ECO:0000256" key="1">
    <source>
        <dbReference type="ARBA" id="ARBA00004325"/>
    </source>
</evidence>
<sequence>MSAIITKATNTFNGLVNKSTQFVNCATYWGKVSAEVGKIVYKSEGLAPPTQQNFQQVYQNALKFIKSPQQQKDFVAKAAQFKPTKECAVKAAVYGTQLLGFFSVGEIIGRRRVFGYPSVGAHH</sequence>
<comment type="similarity">
    <text evidence="2">Belongs to the ATPase g subunit family.</text>
</comment>
<organism evidence="10 11">
    <name type="scientific">Debaryomyces fabryi</name>
    <dbReference type="NCBI Taxonomy" id="58627"/>
    <lineage>
        <taxon>Eukaryota</taxon>
        <taxon>Fungi</taxon>
        <taxon>Dikarya</taxon>
        <taxon>Ascomycota</taxon>
        <taxon>Saccharomycotina</taxon>
        <taxon>Pichiomycetes</taxon>
        <taxon>Debaryomycetaceae</taxon>
        <taxon>Debaryomyces</taxon>
    </lineage>
</organism>
<keyword evidence="5" id="KW-0375">Hydrogen ion transport</keyword>
<keyword evidence="11" id="KW-1185">Reference proteome</keyword>
<evidence type="ECO:0008006" key="12">
    <source>
        <dbReference type="Google" id="ProtNLM"/>
    </source>
</evidence>
<dbReference type="InterPro" id="IPR006808">
    <property type="entry name" value="ATP_synth_F0_gsu_mt"/>
</dbReference>
<proteinExistence type="inferred from homology"/>
<dbReference type="GeneID" id="26838435"/>
<keyword evidence="4" id="KW-0138">CF(0)</keyword>
<gene>
    <name evidence="10" type="ORF">AC631_01426</name>
</gene>
<keyword evidence="3" id="KW-0813">Transport</keyword>
<evidence type="ECO:0000256" key="2">
    <source>
        <dbReference type="ARBA" id="ARBA00005699"/>
    </source>
</evidence>
<evidence type="ECO:0000256" key="9">
    <source>
        <dbReference type="ARBA" id="ARBA00023310"/>
    </source>
</evidence>
<comment type="caution">
    <text evidence="10">The sequence shown here is derived from an EMBL/GenBank/DDBJ whole genome shotgun (WGS) entry which is preliminary data.</text>
</comment>
<reference evidence="10 11" key="1">
    <citation type="submission" date="2015-11" db="EMBL/GenBank/DDBJ databases">
        <title>The genome of Debaryomyces fabryi.</title>
        <authorList>
            <person name="Tafer H."/>
            <person name="Lopandic K."/>
        </authorList>
    </citation>
    <scope>NUCLEOTIDE SEQUENCE [LARGE SCALE GENOMIC DNA]</scope>
    <source>
        <strain evidence="10 11">CBS 789</strain>
    </source>
</reference>